<sequence length="400" mass="45026">MEDDRESSSGDSTSSGAISSLVENVRIGGPETIDDNETLDEVDVPSTRKQPKKRVRKRMLDELAYLKHQVEEYSQQLATLQEKVPDASETGEWEGRSRRQAAERAAVEQENHKLKAAVEDQLKVVEALVKIVSKRPKLAEEYFLDEWKVQKLVADPVRRMAAFHAIVDAERAKLESVFVSKRMFDLKGSNIITDLHDDEEQDGIGFDCVLTHNMAVDYATVARAVWQLYCVETEFKLNAISSLHPLEKMSGDDNAAYIQFTLTTATPFCLTLNNHIACKRYVEPDRVVMVLTSILDDELCPFPPHVHVMRQTSWVVVSKATDNKCIFQHISRGVLPSKATRPAATDDGTAVPTTHLHMAFAEFIMACYKNDLESMSIMLDHELLSLVDPLDTKLTLYEAT</sequence>
<dbReference type="AlphaFoldDB" id="A0A485KXG3"/>
<dbReference type="EMBL" id="VJMH01005435">
    <property type="protein sequence ID" value="KAF0696058.1"/>
    <property type="molecule type" value="Genomic_DNA"/>
</dbReference>
<dbReference type="OrthoDB" id="71471at2759"/>
<accession>A0A485KXG3</accession>
<evidence type="ECO:0000313" key="5">
    <source>
        <dbReference type="Proteomes" id="UP000332933"/>
    </source>
</evidence>
<proteinExistence type="predicted"/>
<feature type="region of interest" description="Disordered" evidence="2">
    <location>
        <begin position="1"/>
        <end position="55"/>
    </location>
</feature>
<dbReference type="EMBL" id="CAADRA010005456">
    <property type="protein sequence ID" value="VFT90012.1"/>
    <property type="molecule type" value="Genomic_DNA"/>
</dbReference>
<keyword evidence="5" id="KW-1185">Reference proteome</keyword>
<gene>
    <name evidence="4" type="primary">Aste57867_13171</name>
    <name evidence="3" type="ORF">As57867_013122</name>
    <name evidence="4" type="ORF">ASTE57867_13171</name>
</gene>
<organism evidence="4 5">
    <name type="scientific">Aphanomyces stellatus</name>
    <dbReference type="NCBI Taxonomy" id="120398"/>
    <lineage>
        <taxon>Eukaryota</taxon>
        <taxon>Sar</taxon>
        <taxon>Stramenopiles</taxon>
        <taxon>Oomycota</taxon>
        <taxon>Saprolegniomycetes</taxon>
        <taxon>Saprolegniales</taxon>
        <taxon>Verrucalvaceae</taxon>
        <taxon>Aphanomyces</taxon>
    </lineage>
</organism>
<evidence type="ECO:0000256" key="2">
    <source>
        <dbReference type="SAM" id="MobiDB-lite"/>
    </source>
</evidence>
<evidence type="ECO:0000313" key="4">
    <source>
        <dbReference type="EMBL" id="VFT90012.1"/>
    </source>
</evidence>
<feature type="compositionally biased region" description="Acidic residues" evidence="2">
    <location>
        <begin position="32"/>
        <end position="43"/>
    </location>
</feature>
<reference evidence="4 5" key="1">
    <citation type="submission" date="2019-03" db="EMBL/GenBank/DDBJ databases">
        <authorList>
            <person name="Gaulin E."/>
            <person name="Dumas B."/>
        </authorList>
    </citation>
    <scope>NUCLEOTIDE SEQUENCE [LARGE SCALE GENOMIC DNA]</scope>
    <source>
        <strain evidence="4">CBS 568.67</strain>
    </source>
</reference>
<name>A0A485KXG3_9STRA</name>
<reference evidence="3" key="2">
    <citation type="submission" date="2019-06" db="EMBL/GenBank/DDBJ databases">
        <title>Genomics analysis of Aphanomyces spp. identifies a new class of oomycete effector associated with host adaptation.</title>
        <authorList>
            <person name="Gaulin E."/>
        </authorList>
    </citation>
    <scope>NUCLEOTIDE SEQUENCE</scope>
    <source>
        <strain evidence="3">CBS 578.67</strain>
    </source>
</reference>
<evidence type="ECO:0000256" key="1">
    <source>
        <dbReference type="SAM" id="Coils"/>
    </source>
</evidence>
<feature type="coiled-coil region" evidence="1">
    <location>
        <begin position="56"/>
        <end position="90"/>
    </location>
</feature>
<protein>
    <submittedName>
        <fullName evidence="4">Aste57867_13171 protein</fullName>
    </submittedName>
</protein>
<dbReference type="Proteomes" id="UP000332933">
    <property type="component" value="Unassembled WGS sequence"/>
</dbReference>
<feature type="compositionally biased region" description="Low complexity" evidence="2">
    <location>
        <begin position="9"/>
        <end position="20"/>
    </location>
</feature>
<keyword evidence="1" id="KW-0175">Coiled coil</keyword>
<evidence type="ECO:0000313" key="3">
    <source>
        <dbReference type="EMBL" id="KAF0696058.1"/>
    </source>
</evidence>